<dbReference type="AlphaFoldDB" id="A0A0V1PX75"/>
<comment type="caution">
    <text evidence="2">The sequence shown here is derived from an EMBL/GenBank/DDBJ whole genome shotgun (WGS) entry which is preliminary data.</text>
</comment>
<dbReference type="EMBL" id="LMYN01000070">
    <property type="protein sequence ID" value="KSA00893.1"/>
    <property type="molecule type" value="Genomic_DNA"/>
</dbReference>
<accession>A0A0V1PX75</accession>
<reference evidence="2 3" key="1">
    <citation type="submission" date="2015-11" db="EMBL/GenBank/DDBJ databases">
        <title>The genome of Debaryomyces fabryi.</title>
        <authorList>
            <person name="Tafer H."/>
            <person name="Lopandic K."/>
        </authorList>
    </citation>
    <scope>NUCLEOTIDE SEQUENCE [LARGE SCALE GENOMIC DNA]</scope>
    <source>
        <strain evidence="2 3">CBS 789</strain>
    </source>
</reference>
<dbReference type="Pfam" id="PF09825">
    <property type="entry name" value="BPL_N"/>
    <property type="match status" value="1"/>
</dbReference>
<dbReference type="PANTHER" id="PTHR12835:SF5">
    <property type="entry name" value="BIOTIN--PROTEIN LIGASE"/>
    <property type="match status" value="1"/>
</dbReference>
<keyword evidence="3" id="KW-1185">Reference proteome</keyword>
<dbReference type="InterPro" id="IPR004143">
    <property type="entry name" value="BPL_LPL_catalytic"/>
</dbReference>
<dbReference type="GeneID" id="26840332"/>
<protein>
    <recommendedName>
        <fullName evidence="1">BPL/LPL catalytic domain-containing protein</fullName>
    </recommendedName>
</protein>
<dbReference type="PROSITE" id="PS51733">
    <property type="entry name" value="BPL_LPL_CATALYTIC"/>
    <property type="match status" value="1"/>
</dbReference>
<dbReference type="InterPro" id="IPR045864">
    <property type="entry name" value="aa-tRNA-synth_II/BPL/LPL"/>
</dbReference>
<feature type="domain" description="BPL/LPL catalytic" evidence="1">
    <location>
        <begin position="368"/>
        <end position="602"/>
    </location>
</feature>
<organism evidence="2 3">
    <name type="scientific">Debaryomyces fabryi</name>
    <dbReference type="NCBI Taxonomy" id="58627"/>
    <lineage>
        <taxon>Eukaryota</taxon>
        <taxon>Fungi</taxon>
        <taxon>Dikarya</taxon>
        <taxon>Ascomycota</taxon>
        <taxon>Saccharomycotina</taxon>
        <taxon>Pichiomycetes</taxon>
        <taxon>Debaryomycetaceae</taxon>
        <taxon>Debaryomyces</taxon>
    </lineage>
</organism>
<evidence type="ECO:0000313" key="2">
    <source>
        <dbReference type="EMBL" id="KSA00893.1"/>
    </source>
</evidence>
<evidence type="ECO:0000259" key="1">
    <source>
        <dbReference type="PROSITE" id="PS51733"/>
    </source>
</evidence>
<dbReference type="GO" id="GO:0004077">
    <property type="term" value="F:biotin--[biotin carboxyl-carrier protein] ligase activity"/>
    <property type="evidence" value="ECO:0007669"/>
    <property type="project" value="TreeGrafter"/>
</dbReference>
<dbReference type="PANTHER" id="PTHR12835">
    <property type="entry name" value="BIOTIN PROTEIN LIGASE"/>
    <property type="match status" value="1"/>
</dbReference>
<dbReference type="RefSeq" id="XP_015466995.1">
    <property type="nucleotide sequence ID" value="XM_015612152.1"/>
</dbReference>
<dbReference type="Pfam" id="PF03099">
    <property type="entry name" value="BPL_LplA_LipB"/>
    <property type="match status" value="1"/>
</dbReference>
<dbReference type="Gene3D" id="3.30.930.10">
    <property type="entry name" value="Bira Bifunctional Protein, Domain 2"/>
    <property type="match status" value="1"/>
</dbReference>
<dbReference type="SUPFAM" id="SSF52317">
    <property type="entry name" value="Class I glutamine amidotransferase-like"/>
    <property type="match status" value="1"/>
</dbReference>
<dbReference type="GO" id="GO:0005737">
    <property type="term" value="C:cytoplasm"/>
    <property type="evidence" value="ECO:0007669"/>
    <property type="project" value="TreeGrafter"/>
</dbReference>
<name>A0A0V1PX75_9ASCO</name>
<gene>
    <name evidence="2" type="ORF">AC631_03323</name>
</gene>
<evidence type="ECO:0000313" key="3">
    <source>
        <dbReference type="Proteomes" id="UP000054251"/>
    </source>
</evidence>
<dbReference type="InterPro" id="IPR019197">
    <property type="entry name" value="Biotin-prot_ligase_N"/>
</dbReference>
<dbReference type="CDD" id="cd03144">
    <property type="entry name" value="GATase1_ScBLP_like"/>
    <property type="match status" value="1"/>
</dbReference>
<dbReference type="Proteomes" id="UP000054251">
    <property type="component" value="Unassembled WGS sequence"/>
</dbReference>
<dbReference type="Gene3D" id="3.40.50.880">
    <property type="match status" value="1"/>
</dbReference>
<dbReference type="InterPro" id="IPR029062">
    <property type="entry name" value="Class_I_gatase-like"/>
</dbReference>
<sequence>MNVLVYSGPGTTTESVKHCLETLRLHLSPYNAVTSISENSLLNDPWMYKTSLLVLPGGADLPFCRALNGDGNRKISQFVKKGGKFIGFCAGGYYSSSRVEFEVGDPKMEVSGSRELGFFPGIAKGCAYKGFMYESHGGAKATKLAVNTNALLNCVPEAYNYYNGGCVFLNASKYSNVEILARYTEPLDVEDEEKAAVIYCKVGKGDVLLTGSHPEFTPLLLSSSDGDRNFQQVIDTLNENDYGRKVFMKECLLKLGLRVNEDVNTSIPKITPIYLLSNLNPTNMTKLMSDLKENLDFVNGNTFEDNHDTFSFHEETEEINSYASDSTNEIEDPHAAVKHIKVFTSRNLPSSKETPYFDMSTYFETLGMLSKYSGKVGDFGSMLGYGEVVSSTNAMLESNPHLLRHLPNGFTLSATTQVAGRGRGGNVWINPKGVMAQSILFKIPSGQNQSSSIVTLQYLCGLALIELILGYGSIEPGNGVGYEDLPVKIKWPNDIFALKPEYFNSLDDKNEFTQTVDGDDEKYAKISGALINSQFLNNQFHLVWGVGVNVSNSAPTTSLNLVLAKLNEIREKNGLSPLPPFKHEVLLAKLMYTIDQFYSVFKHSGIKPFLPLYYKRWFHSSQTVKLDAHGNGQTRTCIIRGITSDYGLLIAEDINNGETLELQPDGNSFDIFKGLVYKKT</sequence>
<dbReference type="SUPFAM" id="SSF55681">
    <property type="entry name" value="Class II aaRS and biotin synthetases"/>
    <property type="match status" value="1"/>
</dbReference>
<proteinExistence type="predicted"/>
<dbReference type="OrthoDB" id="10250105at2759"/>